<name>A0A8X7STV1_9BASI</name>
<evidence type="ECO:0000256" key="1">
    <source>
        <dbReference type="SAM" id="MobiDB-lite"/>
    </source>
</evidence>
<dbReference type="EMBL" id="LWDE02001438">
    <property type="protein sequence ID" value="KAE8240908.1"/>
    <property type="molecule type" value="Genomic_DNA"/>
</dbReference>
<gene>
    <name evidence="2" type="ORF">A4X06_0g7736</name>
</gene>
<organism evidence="2 3">
    <name type="scientific">Tilletia controversa</name>
    <name type="common">dwarf bunt fungus</name>
    <dbReference type="NCBI Taxonomy" id="13291"/>
    <lineage>
        <taxon>Eukaryota</taxon>
        <taxon>Fungi</taxon>
        <taxon>Dikarya</taxon>
        <taxon>Basidiomycota</taxon>
        <taxon>Ustilaginomycotina</taxon>
        <taxon>Exobasidiomycetes</taxon>
        <taxon>Tilletiales</taxon>
        <taxon>Tilletiaceae</taxon>
        <taxon>Tilletia</taxon>
    </lineage>
</organism>
<protein>
    <submittedName>
        <fullName evidence="2">Uncharacterized protein</fullName>
    </submittedName>
</protein>
<keyword evidence="3" id="KW-1185">Reference proteome</keyword>
<feature type="compositionally biased region" description="Low complexity" evidence="1">
    <location>
        <begin position="113"/>
        <end position="122"/>
    </location>
</feature>
<feature type="region of interest" description="Disordered" evidence="1">
    <location>
        <begin position="98"/>
        <end position="122"/>
    </location>
</feature>
<dbReference type="Proteomes" id="UP000077684">
    <property type="component" value="Unassembled WGS sequence"/>
</dbReference>
<evidence type="ECO:0000313" key="3">
    <source>
        <dbReference type="Proteomes" id="UP000077684"/>
    </source>
</evidence>
<comment type="caution">
    <text evidence="2">The sequence shown here is derived from an EMBL/GenBank/DDBJ whole genome shotgun (WGS) entry which is preliminary data.</text>
</comment>
<proteinExistence type="predicted"/>
<accession>A0A8X7STV1</accession>
<dbReference type="AlphaFoldDB" id="A0A8X7STV1"/>
<reference evidence="2" key="2">
    <citation type="journal article" date="2019" name="IMA Fungus">
        <title>Genome sequencing and comparison of five Tilletia species to identify candidate genes for the detection of regulated species infecting wheat.</title>
        <authorList>
            <person name="Nguyen H.D.T."/>
            <person name="Sultana T."/>
            <person name="Kesanakurti P."/>
            <person name="Hambleton S."/>
        </authorList>
    </citation>
    <scope>NUCLEOTIDE SEQUENCE</scope>
    <source>
        <strain evidence="2">DAOMC 236426</strain>
    </source>
</reference>
<sequence length="122" mass="12807">MATFSFSGAAGAGVLDSSSTGAGSAAVVAFSSLLLLEFVLDLLELRYTQLTKLLLEMNRCLLVMSFLMRAIGYADGTRLRDWADVVAELETVCKDAENSLTGNGANLPQPEGPTTSSSTTPP</sequence>
<reference evidence="2" key="1">
    <citation type="submission" date="2016-04" db="EMBL/GenBank/DDBJ databases">
        <authorList>
            <person name="Nguyen H.D."/>
            <person name="Samba Siva P."/>
            <person name="Cullis J."/>
            <person name="Levesque C.A."/>
            <person name="Hambleton S."/>
        </authorList>
    </citation>
    <scope>NUCLEOTIDE SEQUENCE</scope>
    <source>
        <strain evidence="2">DAOMC 236426</strain>
    </source>
</reference>
<evidence type="ECO:0000313" key="2">
    <source>
        <dbReference type="EMBL" id="KAE8240908.1"/>
    </source>
</evidence>